<dbReference type="AlphaFoldDB" id="A0A4Y7THV6"/>
<evidence type="ECO:0000313" key="1">
    <source>
        <dbReference type="EMBL" id="TEB33746.1"/>
    </source>
</evidence>
<organism evidence="1 2">
    <name type="scientific">Coprinellus micaceus</name>
    <name type="common">Glistening ink-cap mushroom</name>
    <name type="synonym">Coprinus micaceus</name>
    <dbReference type="NCBI Taxonomy" id="71717"/>
    <lineage>
        <taxon>Eukaryota</taxon>
        <taxon>Fungi</taxon>
        <taxon>Dikarya</taxon>
        <taxon>Basidiomycota</taxon>
        <taxon>Agaricomycotina</taxon>
        <taxon>Agaricomycetes</taxon>
        <taxon>Agaricomycetidae</taxon>
        <taxon>Agaricales</taxon>
        <taxon>Agaricineae</taxon>
        <taxon>Psathyrellaceae</taxon>
        <taxon>Coprinellus</taxon>
    </lineage>
</organism>
<name>A0A4Y7THV6_COPMI</name>
<accession>A0A4Y7THV6</accession>
<comment type="caution">
    <text evidence="1">The sequence shown here is derived from an EMBL/GenBank/DDBJ whole genome shotgun (WGS) entry which is preliminary data.</text>
</comment>
<dbReference type="Proteomes" id="UP000298030">
    <property type="component" value="Unassembled WGS sequence"/>
</dbReference>
<proteinExistence type="predicted"/>
<sequence length="150" mass="16795">MVTTSTTHPTVHYLHPLCQGPLHAVHDLTSACCIHIHLCISHQTHHPSPAGHPSLLSCRSLHPDSTPSLLSDDVRPRFSLSRTIFLVATFPPNLSLCLFWNHRFVLDCKQPVSQSPSTHGLPCTLNHPLYSFLYTLGLKPLYLLVQAYIY</sequence>
<reference evidence="1 2" key="1">
    <citation type="journal article" date="2019" name="Nat. Ecol. Evol.">
        <title>Megaphylogeny resolves global patterns of mushroom evolution.</title>
        <authorList>
            <person name="Varga T."/>
            <person name="Krizsan K."/>
            <person name="Foldi C."/>
            <person name="Dima B."/>
            <person name="Sanchez-Garcia M."/>
            <person name="Sanchez-Ramirez S."/>
            <person name="Szollosi G.J."/>
            <person name="Szarkandi J.G."/>
            <person name="Papp V."/>
            <person name="Albert L."/>
            <person name="Andreopoulos W."/>
            <person name="Angelini C."/>
            <person name="Antonin V."/>
            <person name="Barry K.W."/>
            <person name="Bougher N.L."/>
            <person name="Buchanan P."/>
            <person name="Buyck B."/>
            <person name="Bense V."/>
            <person name="Catcheside P."/>
            <person name="Chovatia M."/>
            <person name="Cooper J."/>
            <person name="Damon W."/>
            <person name="Desjardin D."/>
            <person name="Finy P."/>
            <person name="Geml J."/>
            <person name="Haridas S."/>
            <person name="Hughes K."/>
            <person name="Justo A."/>
            <person name="Karasinski D."/>
            <person name="Kautmanova I."/>
            <person name="Kiss B."/>
            <person name="Kocsube S."/>
            <person name="Kotiranta H."/>
            <person name="LaButti K.M."/>
            <person name="Lechner B.E."/>
            <person name="Liimatainen K."/>
            <person name="Lipzen A."/>
            <person name="Lukacs Z."/>
            <person name="Mihaltcheva S."/>
            <person name="Morgado L.N."/>
            <person name="Niskanen T."/>
            <person name="Noordeloos M.E."/>
            <person name="Ohm R.A."/>
            <person name="Ortiz-Santana B."/>
            <person name="Ovrebo C."/>
            <person name="Racz N."/>
            <person name="Riley R."/>
            <person name="Savchenko A."/>
            <person name="Shiryaev A."/>
            <person name="Soop K."/>
            <person name="Spirin V."/>
            <person name="Szebenyi C."/>
            <person name="Tomsovsky M."/>
            <person name="Tulloss R.E."/>
            <person name="Uehling J."/>
            <person name="Grigoriev I.V."/>
            <person name="Vagvolgyi C."/>
            <person name="Papp T."/>
            <person name="Martin F.M."/>
            <person name="Miettinen O."/>
            <person name="Hibbett D.S."/>
            <person name="Nagy L.G."/>
        </authorList>
    </citation>
    <scope>NUCLEOTIDE SEQUENCE [LARGE SCALE GENOMIC DNA]</scope>
    <source>
        <strain evidence="1 2">FP101781</strain>
    </source>
</reference>
<protein>
    <submittedName>
        <fullName evidence="1">Uncharacterized protein</fullName>
    </submittedName>
</protein>
<dbReference type="EMBL" id="QPFP01000011">
    <property type="protein sequence ID" value="TEB33746.1"/>
    <property type="molecule type" value="Genomic_DNA"/>
</dbReference>
<evidence type="ECO:0000313" key="2">
    <source>
        <dbReference type="Proteomes" id="UP000298030"/>
    </source>
</evidence>
<keyword evidence="2" id="KW-1185">Reference proteome</keyword>
<gene>
    <name evidence="1" type="ORF">FA13DRAFT_110071</name>
</gene>